<gene>
    <name evidence="1" type="ORF">M378DRAFT_160618</name>
</gene>
<proteinExistence type="predicted"/>
<evidence type="ECO:0000313" key="1">
    <source>
        <dbReference type="EMBL" id="KIL66615.1"/>
    </source>
</evidence>
<dbReference type="HOGENOM" id="CLU_047728_0_0_1"/>
<reference evidence="1 2" key="1">
    <citation type="submission" date="2014-04" db="EMBL/GenBank/DDBJ databases">
        <title>Evolutionary Origins and Diversification of the Mycorrhizal Mutualists.</title>
        <authorList>
            <consortium name="DOE Joint Genome Institute"/>
            <consortium name="Mycorrhizal Genomics Consortium"/>
            <person name="Kohler A."/>
            <person name="Kuo A."/>
            <person name="Nagy L.G."/>
            <person name="Floudas D."/>
            <person name="Copeland A."/>
            <person name="Barry K.W."/>
            <person name="Cichocki N."/>
            <person name="Veneault-Fourrey C."/>
            <person name="LaButti K."/>
            <person name="Lindquist E.A."/>
            <person name="Lipzen A."/>
            <person name="Lundell T."/>
            <person name="Morin E."/>
            <person name="Murat C."/>
            <person name="Riley R."/>
            <person name="Ohm R."/>
            <person name="Sun H."/>
            <person name="Tunlid A."/>
            <person name="Henrissat B."/>
            <person name="Grigoriev I.V."/>
            <person name="Hibbett D.S."/>
            <person name="Martin F."/>
        </authorList>
    </citation>
    <scope>NUCLEOTIDE SEQUENCE [LARGE SCALE GENOMIC DNA]</scope>
    <source>
        <strain evidence="1 2">Koide BX008</strain>
    </source>
</reference>
<protein>
    <submittedName>
        <fullName evidence="1">Uncharacterized protein</fullName>
    </submittedName>
</protein>
<dbReference type="Proteomes" id="UP000054549">
    <property type="component" value="Unassembled WGS sequence"/>
</dbReference>
<accession>A0A0C2STC9</accession>
<dbReference type="AlphaFoldDB" id="A0A0C2STC9"/>
<dbReference type="InParanoid" id="A0A0C2STC9"/>
<sequence length="199" mass="23192">MACSLYGNNRVPKDVDILALPQRSASKTLHNITAEELKRLLVHRDPVRFFLRDAQDPSYKILWYKRPLGIQCSINECKVDIVLPGILHLPNLRLDQLRVDEIHHLPVIPFSLLLLQKLQAWDDRVNAVEPYKRARQVLDASDVQALLSLPQVVSLRFSRPWNDESLFSKEFQAKTKERVKKYCIAFPMQIQPWRLLGFE</sequence>
<name>A0A0C2STC9_AMAMK</name>
<dbReference type="EMBL" id="KN818235">
    <property type="protein sequence ID" value="KIL66615.1"/>
    <property type="molecule type" value="Genomic_DNA"/>
</dbReference>
<keyword evidence="2" id="KW-1185">Reference proteome</keyword>
<evidence type="ECO:0000313" key="2">
    <source>
        <dbReference type="Proteomes" id="UP000054549"/>
    </source>
</evidence>
<feature type="non-terminal residue" evidence="1">
    <location>
        <position position="199"/>
    </location>
</feature>
<organism evidence="1 2">
    <name type="scientific">Amanita muscaria (strain Koide BX008)</name>
    <dbReference type="NCBI Taxonomy" id="946122"/>
    <lineage>
        <taxon>Eukaryota</taxon>
        <taxon>Fungi</taxon>
        <taxon>Dikarya</taxon>
        <taxon>Basidiomycota</taxon>
        <taxon>Agaricomycotina</taxon>
        <taxon>Agaricomycetes</taxon>
        <taxon>Agaricomycetidae</taxon>
        <taxon>Agaricales</taxon>
        <taxon>Pluteineae</taxon>
        <taxon>Amanitaceae</taxon>
        <taxon>Amanita</taxon>
    </lineage>
</organism>
<dbReference type="OrthoDB" id="3133286at2759"/>